<protein>
    <submittedName>
        <fullName evidence="1">Uncharacterized protein</fullName>
    </submittedName>
</protein>
<comment type="caution">
    <text evidence="1">The sequence shown here is derived from an EMBL/GenBank/DDBJ whole genome shotgun (WGS) entry which is preliminary data.</text>
</comment>
<evidence type="ECO:0000313" key="1">
    <source>
        <dbReference type="EMBL" id="NUW33983.1"/>
    </source>
</evidence>
<dbReference type="RefSeq" id="WP_175591439.1">
    <property type="nucleotide sequence ID" value="NZ_JABWGN010000008.1"/>
</dbReference>
<reference evidence="1 2" key="1">
    <citation type="submission" date="2020-06" db="EMBL/GenBank/DDBJ databases">
        <title>Nonomuraea sp. SMC257, a novel actinomycete isolated from soil.</title>
        <authorList>
            <person name="Chanama M."/>
        </authorList>
    </citation>
    <scope>NUCLEOTIDE SEQUENCE [LARGE SCALE GENOMIC DNA]</scope>
    <source>
        <strain evidence="1 2">SMC257</strain>
    </source>
</reference>
<accession>A0A7Y6IA84</accession>
<evidence type="ECO:0000313" key="2">
    <source>
        <dbReference type="Proteomes" id="UP000586042"/>
    </source>
</evidence>
<keyword evidence="2" id="KW-1185">Reference proteome</keyword>
<gene>
    <name evidence="1" type="ORF">HTZ77_21470</name>
</gene>
<dbReference type="AlphaFoldDB" id="A0A7Y6IA84"/>
<organism evidence="1 2">
    <name type="scientific">Nonomuraea montanisoli</name>
    <dbReference type="NCBI Taxonomy" id="2741721"/>
    <lineage>
        <taxon>Bacteria</taxon>
        <taxon>Bacillati</taxon>
        <taxon>Actinomycetota</taxon>
        <taxon>Actinomycetes</taxon>
        <taxon>Streptosporangiales</taxon>
        <taxon>Streptosporangiaceae</taxon>
        <taxon>Nonomuraea</taxon>
    </lineage>
</organism>
<sequence>MSTDPDLRTALDHLHETFSRHPLPEDTVVCDHCVPPELVRAARTGPLRSLGAEALEPYAWHHSTWGGEADFKHYLPRLLELLITEEMDGWFVGPVLAGRVAAHWAGWPDDERNAVVAAVGLWWRETLSAYPRELDARQLLEIIGGEFRLDPAPYLAAWEETAGEEAAARHVAALVRDRRGRTAGRAAWHAAVDAWIAGPAPGRLLREGLAGSRSPRAERELRNALDLWEEQGHRDLSVTPARLGGHE</sequence>
<dbReference type="Proteomes" id="UP000586042">
    <property type="component" value="Unassembled WGS sequence"/>
</dbReference>
<name>A0A7Y6IA84_9ACTN</name>
<dbReference type="EMBL" id="JABWGN010000008">
    <property type="protein sequence ID" value="NUW33983.1"/>
    <property type="molecule type" value="Genomic_DNA"/>
</dbReference>
<proteinExistence type="predicted"/>